<dbReference type="AlphaFoldDB" id="A0A564G269"/>
<keyword evidence="1" id="KW-0472">Membrane</keyword>
<reference evidence="2" key="2">
    <citation type="journal article" date="2021" name="Front. Microbiol.">
        <title>Comprehensive Comparative Genomics and Phenotyping of Methylobacterium Species.</title>
        <authorList>
            <person name="Alessa O."/>
            <person name="Ogura Y."/>
            <person name="Fujitani Y."/>
            <person name="Takami H."/>
            <person name="Hayashi T."/>
            <person name="Sahin N."/>
            <person name="Tani A."/>
        </authorList>
    </citation>
    <scope>NUCLEOTIDE SEQUENCE</scope>
    <source>
        <strain evidence="2">DSM 22415</strain>
    </source>
</reference>
<dbReference type="Proteomes" id="UP001055303">
    <property type="component" value="Unassembled WGS sequence"/>
</dbReference>
<evidence type="ECO:0000313" key="4">
    <source>
        <dbReference type="Proteomes" id="UP000401717"/>
    </source>
</evidence>
<evidence type="ECO:0000256" key="1">
    <source>
        <dbReference type="SAM" id="Phobius"/>
    </source>
</evidence>
<keyword evidence="5" id="KW-1185">Reference proteome</keyword>
<reference evidence="3 4" key="1">
    <citation type="submission" date="2019-06" db="EMBL/GenBank/DDBJ databases">
        <authorList>
            <person name="Rodrigo-Torres L."/>
            <person name="Arahal R. D."/>
            <person name="Lucena T."/>
        </authorList>
    </citation>
    <scope>NUCLEOTIDE SEQUENCE [LARGE SCALE GENOMIC DNA]</scope>
    <source>
        <strain evidence="3 4">SW08-7</strain>
    </source>
</reference>
<gene>
    <name evidence="2" type="ORF">IFDJLNFL_4749</name>
    <name evidence="3" type="ORF">MTDSW087_03921</name>
</gene>
<keyword evidence="1" id="KW-0812">Transmembrane</keyword>
<organism evidence="3 4">
    <name type="scientific">Methylobacterium dankookense</name>
    <dbReference type="NCBI Taxonomy" id="560405"/>
    <lineage>
        <taxon>Bacteria</taxon>
        <taxon>Pseudomonadati</taxon>
        <taxon>Pseudomonadota</taxon>
        <taxon>Alphaproteobacteria</taxon>
        <taxon>Hyphomicrobiales</taxon>
        <taxon>Methylobacteriaceae</taxon>
        <taxon>Methylobacterium</taxon>
    </lineage>
</organism>
<keyword evidence="1" id="KW-1133">Transmembrane helix</keyword>
<sequence length="362" mass="38831">MRQDHSPTDPSLRAPHLEPVPAAWRRFSWDFVVAALAIGAAAIAFVAAMDPYGLRAAPGRPGGAIMDRNQRFMYPQIARGGAFDAAVFGTSTARLLDPDDLDRAFGARFANLAVNAATPDEQRRLAELFLAGRPVRAALFGLDATWCAAEPPPRTAHPFPDWLYEPGASWGALKQANLQGLAVAGRVALHALHLAPVRLRADGYGVFTPPEAAYDLERARLHIRAGTRIDPEADEAAAAQERPDAAMPALDRLDVLLAALPDSARRIVAFMPVHATAQGAAGTEQGRREAACKARVAEIGRRRGALVVDFRIPSPVTTEDSNYWDALHYRLPVAARIVAGLKAAAETGADDPGGFYRVLAHP</sequence>
<dbReference type="EMBL" id="BPQI01000172">
    <property type="protein sequence ID" value="GJD58824.1"/>
    <property type="molecule type" value="Genomic_DNA"/>
</dbReference>
<feature type="transmembrane region" description="Helical" evidence="1">
    <location>
        <begin position="27"/>
        <end position="48"/>
    </location>
</feature>
<protein>
    <submittedName>
        <fullName evidence="3">Uncharacterized protein</fullName>
    </submittedName>
</protein>
<evidence type="ECO:0000313" key="2">
    <source>
        <dbReference type="EMBL" id="GJD58824.1"/>
    </source>
</evidence>
<dbReference type="Proteomes" id="UP000401717">
    <property type="component" value="Unassembled WGS sequence"/>
</dbReference>
<accession>A0A564G269</accession>
<name>A0A564G269_9HYPH</name>
<dbReference type="RefSeq" id="WP_144766578.1">
    <property type="nucleotide sequence ID" value="NZ_BPQI01000172.1"/>
</dbReference>
<reference evidence="2" key="3">
    <citation type="submission" date="2021-08" db="EMBL/GenBank/DDBJ databases">
        <authorList>
            <person name="Tani A."/>
            <person name="Ola A."/>
            <person name="Ogura Y."/>
            <person name="Katsura K."/>
            <person name="Hayashi T."/>
        </authorList>
    </citation>
    <scope>NUCLEOTIDE SEQUENCE</scope>
    <source>
        <strain evidence="2">DSM 22415</strain>
    </source>
</reference>
<evidence type="ECO:0000313" key="3">
    <source>
        <dbReference type="EMBL" id="VUF14204.1"/>
    </source>
</evidence>
<dbReference type="OrthoDB" id="7280567at2"/>
<dbReference type="EMBL" id="CABFVH010000029">
    <property type="protein sequence ID" value="VUF14204.1"/>
    <property type="molecule type" value="Genomic_DNA"/>
</dbReference>
<evidence type="ECO:0000313" key="5">
    <source>
        <dbReference type="Proteomes" id="UP001055303"/>
    </source>
</evidence>
<proteinExistence type="predicted"/>